<accession>A0A8T0PR40</accession>
<protein>
    <submittedName>
        <fullName evidence="1">Uncharacterized protein</fullName>
    </submittedName>
</protein>
<sequence>MVVGPTSFSFHSCLLLYSRGPVTLSSVLSDRLPLSALIPILALCAAHEAMEELSLRMVHGEASAHQAPGSASQWLHDAASAQLSWAVAAAATATATASSTTKLAPLAPAQSRCMETTIYMGVSIDIPAAGADMLSP</sequence>
<organism evidence="1 2">
    <name type="scientific">Panicum virgatum</name>
    <name type="common">Blackwell switchgrass</name>
    <dbReference type="NCBI Taxonomy" id="38727"/>
    <lineage>
        <taxon>Eukaryota</taxon>
        <taxon>Viridiplantae</taxon>
        <taxon>Streptophyta</taxon>
        <taxon>Embryophyta</taxon>
        <taxon>Tracheophyta</taxon>
        <taxon>Spermatophyta</taxon>
        <taxon>Magnoliopsida</taxon>
        <taxon>Liliopsida</taxon>
        <taxon>Poales</taxon>
        <taxon>Poaceae</taxon>
        <taxon>PACMAD clade</taxon>
        <taxon>Panicoideae</taxon>
        <taxon>Panicodae</taxon>
        <taxon>Paniceae</taxon>
        <taxon>Panicinae</taxon>
        <taxon>Panicum</taxon>
        <taxon>Panicum sect. Hiantes</taxon>
    </lineage>
</organism>
<proteinExistence type="predicted"/>
<reference evidence="1" key="1">
    <citation type="submission" date="2020-05" db="EMBL/GenBank/DDBJ databases">
        <title>WGS assembly of Panicum virgatum.</title>
        <authorList>
            <person name="Lovell J.T."/>
            <person name="Jenkins J."/>
            <person name="Shu S."/>
            <person name="Juenger T.E."/>
            <person name="Schmutz J."/>
        </authorList>
    </citation>
    <scope>NUCLEOTIDE SEQUENCE</scope>
    <source>
        <strain evidence="1">AP13</strain>
    </source>
</reference>
<dbReference type="Proteomes" id="UP000823388">
    <property type="component" value="Chromosome 8K"/>
</dbReference>
<comment type="caution">
    <text evidence="1">The sequence shown here is derived from an EMBL/GenBank/DDBJ whole genome shotgun (WGS) entry which is preliminary data.</text>
</comment>
<name>A0A8T0PR40_PANVG</name>
<dbReference type="EMBL" id="CM029051">
    <property type="protein sequence ID" value="KAG2562999.1"/>
    <property type="molecule type" value="Genomic_DNA"/>
</dbReference>
<dbReference type="AlphaFoldDB" id="A0A8T0PR40"/>
<evidence type="ECO:0000313" key="1">
    <source>
        <dbReference type="EMBL" id="KAG2562999.1"/>
    </source>
</evidence>
<gene>
    <name evidence="1" type="ORF">PVAP13_8KG307333</name>
</gene>
<keyword evidence="2" id="KW-1185">Reference proteome</keyword>
<evidence type="ECO:0000313" key="2">
    <source>
        <dbReference type="Proteomes" id="UP000823388"/>
    </source>
</evidence>